<accession>A0A9X2D193</accession>
<dbReference type="SUPFAM" id="SSF53474">
    <property type="entry name" value="alpha/beta-Hydrolases"/>
    <property type="match status" value="1"/>
</dbReference>
<keyword evidence="1" id="KW-0378">Hydrolase</keyword>
<dbReference type="AlphaFoldDB" id="A0A9X2D193"/>
<dbReference type="InterPro" id="IPR029058">
    <property type="entry name" value="AB_hydrolase_fold"/>
</dbReference>
<sequence length="724" mass="80941">MSSNSMTVKQLNVQIAKLKRQIALISLQADSCTQPSDTITESTRLRDFADELIGLTYGAKNTIQKISELFQSAHNQLTDAEKHALWSLLFEYCRLIDKNITYLQHHLKDDFTIEEMLHATKQNLEAIRDLIQPMEFKTIHLYPHGPSTVDVSSQQFNRAALKERMVKPGFISKLITKICVKAITDVAEKEIDIADNLKSTLLSAPNDVISYPLRIDQKTNVQAVEYRNPVATDKWLIVVGGAGASYTNMLPVTKEVATRNHYNFLVVDYLAEGATSFASPVKIILAAAAFLYKNKGVKPENLVLMGHSNGGRIVLEAATALPGCSVITNNTYTSLEEVIVKNVLHAIELFKNMGIPVNKYAEEIINSIADFIKAHHLDEKILHRVRKALETTNNGYQSEHVKAKIPDHRYAAVYTAPSTTHDSDGQKLPKTGGDKLLFEASDGMVQAQRSKQSTPEQRELLKKRNRFFTFDTEESAQKAEVLGVKYKDSPNPARHGHHLVLKGITNPRVKNTHNVIDAGLLSTALAELEKQKDYKPLTLQEQLQCVLDKYYLNSELEHLLEPVGIELAPTERFLLIKIMTQLKKDPNQAGMPTQEQLMRLFQASSAAAEIISAYEPALNIMTWGDNLAEYKKGRAFLEERLRSLGERSMAPNPCLQGTGAYLNKNLADVIMKRLRNYHAQLPGYEPGLFSGSTLTPVQRHRLFQGTTISDLDLSHVTSSVMVCA</sequence>
<dbReference type="RefSeq" id="WP_250421223.1">
    <property type="nucleotide sequence ID" value="NZ_JAJKBJ010000009.1"/>
</dbReference>
<gene>
    <name evidence="1" type="ORF">LOX96_09455</name>
</gene>
<dbReference type="Gene3D" id="3.40.50.1820">
    <property type="entry name" value="alpha/beta hydrolase"/>
    <property type="match status" value="1"/>
</dbReference>
<dbReference type="EMBL" id="JAJKBJ010000009">
    <property type="protein sequence ID" value="MCL9684318.1"/>
    <property type="molecule type" value="Genomic_DNA"/>
</dbReference>
<keyword evidence="2" id="KW-1185">Reference proteome</keyword>
<comment type="caution">
    <text evidence="1">The sequence shown here is derived from an EMBL/GenBank/DDBJ whole genome shotgun (WGS) entry which is preliminary data.</text>
</comment>
<evidence type="ECO:0000313" key="1">
    <source>
        <dbReference type="EMBL" id="MCL9684318.1"/>
    </source>
</evidence>
<dbReference type="Proteomes" id="UP001139721">
    <property type="component" value="Unassembled WGS sequence"/>
</dbReference>
<reference evidence="1" key="1">
    <citation type="submission" date="2021-11" db="EMBL/GenBank/DDBJ databases">
        <title>Legionella maioricencis sp. nov., a new species isolated from hot water samples in Mallorca.</title>
        <authorList>
            <person name="Crespi S."/>
            <person name="Drasar V."/>
            <person name="Salva-Serra F."/>
            <person name="Jaen-Luchoro D."/>
            <person name="Pineiro-Iglesias B."/>
            <person name="Aliaga F."/>
            <person name="Fernandez-Juarez V."/>
            <person name="Coll G."/>
            <person name="Moore E.R.B."/>
            <person name="Bennasar-Figueras A."/>
        </authorList>
    </citation>
    <scope>NUCLEOTIDE SEQUENCE</scope>
    <source>
        <strain evidence="1">HCPI-6</strain>
    </source>
</reference>
<dbReference type="GO" id="GO:0016787">
    <property type="term" value="F:hydrolase activity"/>
    <property type="evidence" value="ECO:0007669"/>
    <property type="project" value="UniProtKB-KW"/>
</dbReference>
<evidence type="ECO:0000313" key="2">
    <source>
        <dbReference type="Proteomes" id="UP001139721"/>
    </source>
</evidence>
<organism evidence="1 2">
    <name type="scientific">Legionella maioricensis</name>
    <dbReference type="NCBI Taxonomy" id="2896528"/>
    <lineage>
        <taxon>Bacteria</taxon>
        <taxon>Pseudomonadati</taxon>
        <taxon>Pseudomonadota</taxon>
        <taxon>Gammaproteobacteria</taxon>
        <taxon>Legionellales</taxon>
        <taxon>Legionellaceae</taxon>
        <taxon>Legionella</taxon>
    </lineage>
</organism>
<proteinExistence type="predicted"/>
<protein>
    <submittedName>
        <fullName evidence="1">Alpha/beta hydrolase</fullName>
    </submittedName>
</protein>
<name>A0A9X2D193_9GAMM</name>